<dbReference type="Proteomes" id="UP000007073">
    <property type="component" value="Chromosome"/>
</dbReference>
<dbReference type="KEGG" id="gme:Gmet_1673"/>
<dbReference type="HOGENOM" id="CLU_2879469_0_0_7"/>
<sequence>MNRNETAFELWRQDDNGNRFLVGTFPNRAAAERQLTALTRVQHKQIYWIAECQIMKPQEAPCR</sequence>
<name>Q39V20_GEOMG</name>
<reference evidence="1 2" key="1">
    <citation type="submission" date="2005-10" db="EMBL/GenBank/DDBJ databases">
        <title>Complete sequence of Geobacter metallireducens GS-15.</title>
        <authorList>
            <consortium name="US DOE Joint Genome Institute"/>
            <person name="Copeland A."/>
            <person name="Lucas S."/>
            <person name="Lapidus A."/>
            <person name="Barry K."/>
            <person name="Detter J.C."/>
            <person name="Glavina T."/>
            <person name="Hammon N."/>
            <person name="Israni S."/>
            <person name="Pitluck S."/>
            <person name="Di Bartolo G."/>
            <person name="Chain P."/>
            <person name="Schmutz J."/>
            <person name="Larimer F."/>
            <person name="Land M."/>
            <person name="Kyrpides N."/>
            <person name="Ivanova N."/>
            <person name="Richardson P."/>
        </authorList>
    </citation>
    <scope>NUCLEOTIDE SEQUENCE [LARGE SCALE GENOMIC DNA]</scope>
    <source>
        <strain evidence="2">ATCC 53774 / DSM 7210 / GS-15</strain>
    </source>
</reference>
<dbReference type="RefSeq" id="WP_011365858.1">
    <property type="nucleotide sequence ID" value="NC_007517.1"/>
</dbReference>
<keyword evidence="2" id="KW-1185">Reference proteome</keyword>
<dbReference type="STRING" id="269799.Gmet_1673"/>
<accession>Q39V20</accession>
<gene>
    <name evidence="1" type="ordered locus">Gmet_1673</name>
</gene>
<organism evidence="1 2">
    <name type="scientific">Geobacter metallireducens (strain ATCC 53774 / DSM 7210 / GS-15)</name>
    <dbReference type="NCBI Taxonomy" id="269799"/>
    <lineage>
        <taxon>Bacteria</taxon>
        <taxon>Pseudomonadati</taxon>
        <taxon>Thermodesulfobacteriota</taxon>
        <taxon>Desulfuromonadia</taxon>
        <taxon>Geobacterales</taxon>
        <taxon>Geobacteraceae</taxon>
        <taxon>Geobacter</taxon>
    </lineage>
</organism>
<reference evidence="1 2" key="2">
    <citation type="journal article" date="2009" name="BMC Microbiol.">
        <title>The genome sequence of Geobacter metallireducens: features of metabolism, physiology and regulation common and dissimilar to Geobacter sulfurreducens.</title>
        <authorList>
            <person name="Aklujkar M."/>
            <person name="Krushkal J."/>
            <person name="DiBartolo G."/>
            <person name="Lapidus A."/>
            <person name="Land M.L."/>
            <person name="Lovley D.R."/>
        </authorList>
    </citation>
    <scope>NUCLEOTIDE SEQUENCE [LARGE SCALE GENOMIC DNA]</scope>
    <source>
        <strain evidence="2">ATCC 53774 / DSM 7210 / GS-15</strain>
    </source>
</reference>
<evidence type="ECO:0000313" key="2">
    <source>
        <dbReference type="Proteomes" id="UP000007073"/>
    </source>
</evidence>
<evidence type="ECO:0000313" key="1">
    <source>
        <dbReference type="EMBL" id="ABB31904.1"/>
    </source>
</evidence>
<proteinExistence type="predicted"/>
<protein>
    <recommendedName>
        <fullName evidence="3">SPOR domain-containing protein</fullName>
    </recommendedName>
</protein>
<evidence type="ECO:0008006" key="3">
    <source>
        <dbReference type="Google" id="ProtNLM"/>
    </source>
</evidence>
<dbReference type="EMBL" id="CP000148">
    <property type="protein sequence ID" value="ABB31904.1"/>
    <property type="molecule type" value="Genomic_DNA"/>
</dbReference>
<dbReference type="AlphaFoldDB" id="Q39V20"/>
<dbReference type="eggNOG" id="ENOG502ZD47">
    <property type="taxonomic scope" value="Bacteria"/>
</dbReference>